<dbReference type="SUPFAM" id="SSF54637">
    <property type="entry name" value="Thioesterase/thiol ester dehydrase-isomerase"/>
    <property type="match status" value="1"/>
</dbReference>
<dbReference type="AlphaFoldDB" id="A0A1W6ZK73"/>
<protein>
    <submittedName>
        <fullName evidence="1">Enoyl-CoA hydratase</fullName>
    </submittedName>
</protein>
<dbReference type="OrthoDB" id="9801735at2"/>
<sequence>MLIVEHAIDLQRHAGRPIGSSQWFTIEQRHISDFARLTGDDNWIHVDAERAARELPDGKTIAHGLYVLSLIPWLQRNIFAIRRRGRGLNYGYDRVRFLTPVQAGSRIRLTMSLVQATRHAAGARVELESMVDVEGSDKPALIARSIILIEDE</sequence>
<dbReference type="Gene3D" id="3.10.129.10">
    <property type="entry name" value="Hotdog Thioesterase"/>
    <property type="match status" value="1"/>
</dbReference>
<dbReference type="PANTHER" id="PTHR42993:SF1">
    <property type="entry name" value="MAOC-LIKE DEHYDRATASE DOMAIN-CONTAINING PROTEIN"/>
    <property type="match status" value="1"/>
</dbReference>
<dbReference type="STRING" id="1235591.CAK95_00110"/>
<name>A0A1W6ZK73_9HYPH</name>
<dbReference type="Proteomes" id="UP000194137">
    <property type="component" value="Chromosome"/>
</dbReference>
<dbReference type="EMBL" id="CP021112">
    <property type="protein sequence ID" value="ARP97655.1"/>
    <property type="molecule type" value="Genomic_DNA"/>
</dbReference>
<organism evidence="1 2">
    <name type="scientific">Pseudorhodoplanes sinuspersici</name>
    <dbReference type="NCBI Taxonomy" id="1235591"/>
    <lineage>
        <taxon>Bacteria</taxon>
        <taxon>Pseudomonadati</taxon>
        <taxon>Pseudomonadota</taxon>
        <taxon>Alphaproteobacteria</taxon>
        <taxon>Hyphomicrobiales</taxon>
        <taxon>Pseudorhodoplanes</taxon>
    </lineage>
</organism>
<dbReference type="InterPro" id="IPR039375">
    <property type="entry name" value="NodN-like"/>
</dbReference>
<dbReference type="KEGG" id="psin:CAK95_00110"/>
<evidence type="ECO:0000313" key="1">
    <source>
        <dbReference type="EMBL" id="ARP97655.1"/>
    </source>
</evidence>
<accession>A0A1W6ZK73</accession>
<evidence type="ECO:0000313" key="2">
    <source>
        <dbReference type="Proteomes" id="UP000194137"/>
    </source>
</evidence>
<dbReference type="CDD" id="cd03450">
    <property type="entry name" value="NodN"/>
    <property type="match status" value="1"/>
</dbReference>
<proteinExistence type="predicted"/>
<dbReference type="RefSeq" id="WP_086085974.1">
    <property type="nucleotide sequence ID" value="NZ_CP021112.1"/>
</dbReference>
<gene>
    <name evidence="1" type="ORF">CAK95_00110</name>
</gene>
<dbReference type="InterPro" id="IPR002539">
    <property type="entry name" value="MaoC-like_dom"/>
</dbReference>
<dbReference type="InterPro" id="IPR029069">
    <property type="entry name" value="HotDog_dom_sf"/>
</dbReference>
<dbReference type="PANTHER" id="PTHR42993">
    <property type="entry name" value="MAOC-LIKE DEHYDRATASE DOMAIN-CONTAINING PROTEIN"/>
    <property type="match status" value="1"/>
</dbReference>
<dbReference type="Pfam" id="PF01575">
    <property type="entry name" value="MaoC_dehydratas"/>
    <property type="match status" value="1"/>
</dbReference>
<reference evidence="1 2" key="1">
    <citation type="submission" date="2017-05" db="EMBL/GenBank/DDBJ databases">
        <title>Full genome sequence of Pseudorhodoplanes sinuspersici.</title>
        <authorList>
            <person name="Dastgheib S.M.M."/>
            <person name="Shavandi M."/>
            <person name="Tirandaz H."/>
        </authorList>
    </citation>
    <scope>NUCLEOTIDE SEQUENCE [LARGE SCALE GENOMIC DNA]</scope>
    <source>
        <strain evidence="1 2">RIPI110</strain>
    </source>
</reference>
<keyword evidence="2" id="KW-1185">Reference proteome</keyword>